<dbReference type="Gene3D" id="1.25.40.10">
    <property type="entry name" value="Tetratricopeptide repeat domain"/>
    <property type="match status" value="2"/>
</dbReference>
<name>A0ABT3X994_9BACL</name>
<dbReference type="SUPFAM" id="SSF47413">
    <property type="entry name" value="lambda repressor-like DNA-binding domains"/>
    <property type="match status" value="1"/>
</dbReference>
<dbReference type="SMART" id="SM00028">
    <property type="entry name" value="TPR"/>
    <property type="match status" value="4"/>
</dbReference>
<dbReference type="InterPro" id="IPR010982">
    <property type="entry name" value="Lambda_DNA-bd_dom_sf"/>
</dbReference>
<dbReference type="CDD" id="cd00093">
    <property type="entry name" value="HTH_XRE"/>
    <property type="match status" value="1"/>
</dbReference>
<proteinExistence type="predicted"/>
<dbReference type="InterPro" id="IPR019734">
    <property type="entry name" value="TPR_rpt"/>
</dbReference>
<dbReference type="EMBL" id="JAPMLT010000017">
    <property type="protein sequence ID" value="MCX7572185.1"/>
    <property type="molecule type" value="Genomic_DNA"/>
</dbReference>
<evidence type="ECO:0000313" key="3">
    <source>
        <dbReference type="Proteomes" id="UP001208017"/>
    </source>
</evidence>
<evidence type="ECO:0000259" key="1">
    <source>
        <dbReference type="PROSITE" id="PS50943"/>
    </source>
</evidence>
<dbReference type="Gene3D" id="1.10.260.40">
    <property type="entry name" value="lambda repressor-like DNA-binding domains"/>
    <property type="match status" value="1"/>
</dbReference>
<dbReference type="InterPro" id="IPR053163">
    <property type="entry name" value="HTH-type_regulator_Rgg"/>
</dbReference>
<gene>
    <name evidence="2" type="ORF">OS242_19955</name>
</gene>
<protein>
    <submittedName>
        <fullName evidence="2">Helix-turn-helix domain-containing protein</fullName>
    </submittedName>
</protein>
<dbReference type="PANTHER" id="PTHR37038">
    <property type="entry name" value="TRANSCRIPTIONAL REGULATOR-RELATED"/>
    <property type="match status" value="1"/>
</dbReference>
<sequence length="431" mass="49223">MNELYRDATLGDMIRERRTTLGMTMRELAGTTLSPTAVNNIEKGKINPTVDTLLYLCEALQLAPEQGLVFYPDITKSAAALLQIVEKKMEVGQIDESIALLYDIYWVATEQSAPDELIAKVQYKLGIAFARLGRFESARNVMNEAYKHYLIHRDIAGQIRCLNQLGNYSLAERHINISISTFRQAVELAHRYQLTDEQAGETLINLANAYFVHGDLDEALYFHQRADLLFRQLNDADNLNRNRIRQAVVLVALERADEAYELSTQAHDYFAARQDNARLAEALRVLGDILCHREEHAASRETYLQALELQRGVDPELVFLVETRISHLELKLGHTALARRYARSALGRLREPHRRARVYKLLAQCDYQSRDIEGYIDHMTHAHEAMLAAGDGQAAALIQCEIADETNDLNLMRSATRTLRQLYEDRHRHDH</sequence>
<dbReference type="PROSITE" id="PS50943">
    <property type="entry name" value="HTH_CROC1"/>
    <property type="match status" value="1"/>
</dbReference>
<dbReference type="Pfam" id="PF01381">
    <property type="entry name" value="HTH_3"/>
    <property type="match status" value="1"/>
</dbReference>
<comment type="caution">
    <text evidence="2">The sequence shown here is derived from an EMBL/GenBank/DDBJ whole genome shotgun (WGS) entry which is preliminary data.</text>
</comment>
<dbReference type="RefSeq" id="WP_267153436.1">
    <property type="nucleotide sequence ID" value="NZ_JAPMLT010000017.1"/>
</dbReference>
<dbReference type="Proteomes" id="UP001208017">
    <property type="component" value="Unassembled WGS sequence"/>
</dbReference>
<reference evidence="2 3" key="1">
    <citation type="submission" date="2022-11" db="EMBL/GenBank/DDBJ databases">
        <title>Study of microbial diversity in lake waters.</title>
        <authorList>
            <person name="Zhang J."/>
        </authorList>
    </citation>
    <scope>NUCLEOTIDE SEQUENCE [LARGE SCALE GENOMIC DNA]</scope>
    <source>
        <strain evidence="2 3">DT12</strain>
    </source>
</reference>
<dbReference type="SMART" id="SM00530">
    <property type="entry name" value="HTH_XRE"/>
    <property type="match status" value="1"/>
</dbReference>
<evidence type="ECO:0000313" key="2">
    <source>
        <dbReference type="EMBL" id="MCX7572185.1"/>
    </source>
</evidence>
<keyword evidence="3" id="KW-1185">Reference proteome</keyword>
<feature type="domain" description="HTH cro/C1-type" evidence="1">
    <location>
        <begin position="14"/>
        <end position="68"/>
    </location>
</feature>
<dbReference type="InterPro" id="IPR001387">
    <property type="entry name" value="Cro/C1-type_HTH"/>
</dbReference>
<accession>A0ABT3X994</accession>
<dbReference type="SUPFAM" id="SSF48452">
    <property type="entry name" value="TPR-like"/>
    <property type="match status" value="2"/>
</dbReference>
<organism evidence="2 3">
    <name type="scientific">Tumebacillus lacus</name>
    <dbReference type="NCBI Taxonomy" id="2995335"/>
    <lineage>
        <taxon>Bacteria</taxon>
        <taxon>Bacillati</taxon>
        <taxon>Bacillota</taxon>
        <taxon>Bacilli</taxon>
        <taxon>Bacillales</taxon>
        <taxon>Alicyclobacillaceae</taxon>
        <taxon>Tumebacillus</taxon>
    </lineage>
</organism>
<dbReference type="InterPro" id="IPR011990">
    <property type="entry name" value="TPR-like_helical_dom_sf"/>
</dbReference>